<organism evidence="1 2">
    <name type="scientific">Gonapodya prolifera (strain JEL478)</name>
    <name type="common">Monoblepharis prolifera</name>
    <dbReference type="NCBI Taxonomy" id="1344416"/>
    <lineage>
        <taxon>Eukaryota</taxon>
        <taxon>Fungi</taxon>
        <taxon>Fungi incertae sedis</taxon>
        <taxon>Chytridiomycota</taxon>
        <taxon>Chytridiomycota incertae sedis</taxon>
        <taxon>Monoblepharidomycetes</taxon>
        <taxon>Monoblepharidales</taxon>
        <taxon>Gonapodyaceae</taxon>
        <taxon>Gonapodya</taxon>
    </lineage>
</organism>
<evidence type="ECO:0000313" key="2">
    <source>
        <dbReference type="Proteomes" id="UP000070544"/>
    </source>
</evidence>
<dbReference type="AlphaFoldDB" id="A0A139AV53"/>
<keyword evidence="2" id="KW-1185">Reference proteome</keyword>
<protein>
    <submittedName>
        <fullName evidence="1">Uncharacterized protein</fullName>
    </submittedName>
</protein>
<name>A0A139AV53_GONPJ</name>
<proteinExistence type="predicted"/>
<accession>A0A139AV53</accession>
<gene>
    <name evidence="1" type="ORF">M427DRAFT_28277</name>
</gene>
<reference evidence="1 2" key="1">
    <citation type="journal article" date="2015" name="Genome Biol. Evol.">
        <title>Phylogenomic analyses indicate that early fungi evolved digesting cell walls of algal ancestors of land plants.</title>
        <authorList>
            <person name="Chang Y."/>
            <person name="Wang S."/>
            <person name="Sekimoto S."/>
            <person name="Aerts A.L."/>
            <person name="Choi C."/>
            <person name="Clum A."/>
            <person name="LaButti K.M."/>
            <person name="Lindquist E.A."/>
            <person name="Yee Ngan C."/>
            <person name="Ohm R.A."/>
            <person name="Salamov A.A."/>
            <person name="Grigoriev I.V."/>
            <person name="Spatafora J.W."/>
            <person name="Berbee M.L."/>
        </authorList>
    </citation>
    <scope>NUCLEOTIDE SEQUENCE [LARGE SCALE GENOMIC DNA]</scope>
    <source>
        <strain evidence="1 2">JEL478</strain>
    </source>
</reference>
<evidence type="ECO:0000313" key="1">
    <source>
        <dbReference type="EMBL" id="KXS20587.1"/>
    </source>
</evidence>
<dbReference type="EMBL" id="KQ965735">
    <property type="protein sequence ID" value="KXS20587.1"/>
    <property type="molecule type" value="Genomic_DNA"/>
</dbReference>
<dbReference type="Proteomes" id="UP000070544">
    <property type="component" value="Unassembled WGS sequence"/>
</dbReference>
<sequence>MAPKELAWSQDFIYGRWLQSYYNIVLEFVGKSPHRVSSDGPFDLDEFASEIQSIGDWYKQFIFNAVFVTFVPHPLQKAYLLDVLLHYPLPRELDEVV</sequence>